<feature type="non-terminal residue" evidence="8">
    <location>
        <position position="288"/>
    </location>
</feature>
<gene>
    <name evidence="8" type="ORF">EK21DRAFT_18308</name>
</gene>
<name>A0A9P4LHN1_9PLEO</name>
<feature type="transmembrane region" description="Helical" evidence="6">
    <location>
        <begin position="168"/>
        <end position="189"/>
    </location>
</feature>
<evidence type="ECO:0000256" key="4">
    <source>
        <dbReference type="ARBA" id="ARBA00023136"/>
    </source>
</evidence>
<dbReference type="PANTHER" id="PTHR33048:SF47">
    <property type="entry name" value="INTEGRAL MEMBRANE PROTEIN-RELATED"/>
    <property type="match status" value="1"/>
</dbReference>
<comment type="subcellular location">
    <subcellularLocation>
        <location evidence="1">Membrane</location>
        <topology evidence="1">Multi-pass membrane protein</topology>
    </subcellularLocation>
</comment>
<keyword evidence="3 6" id="KW-1133">Transmembrane helix</keyword>
<dbReference type="AlphaFoldDB" id="A0A9P4LHN1"/>
<protein>
    <recommendedName>
        <fullName evidence="7">Rhodopsin domain-containing protein</fullName>
    </recommendedName>
</protein>
<feature type="transmembrane region" description="Helical" evidence="6">
    <location>
        <begin position="201"/>
        <end position="222"/>
    </location>
</feature>
<evidence type="ECO:0000256" key="5">
    <source>
        <dbReference type="ARBA" id="ARBA00038359"/>
    </source>
</evidence>
<feature type="domain" description="Rhodopsin" evidence="7">
    <location>
        <begin position="27"/>
        <end position="264"/>
    </location>
</feature>
<feature type="transmembrane region" description="Helical" evidence="6">
    <location>
        <begin position="12"/>
        <end position="31"/>
    </location>
</feature>
<keyword evidence="2 6" id="KW-0812">Transmembrane</keyword>
<dbReference type="GO" id="GO:0016020">
    <property type="term" value="C:membrane"/>
    <property type="evidence" value="ECO:0007669"/>
    <property type="project" value="UniProtKB-SubCell"/>
</dbReference>
<evidence type="ECO:0000256" key="1">
    <source>
        <dbReference type="ARBA" id="ARBA00004141"/>
    </source>
</evidence>
<comment type="similarity">
    <text evidence="5">Belongs to the SAT4 family.</text>
</comment>
<organism evidence="8 9">
    <name type="scientific">Setomelanomma holmii</name>
    <dbReference type="NCBI Taxonomy" id="210430"/>
    <lineage>
        <taxon>Eukaryota</taxon>
        <taxon>Fungi</taxon>
        <taxon>Dikarya</taxon>
        <taxon>Ascomycota</taxon>
        <taxon>Pezizomycotina</taxon>
        <taxon>Dothideomycetes</taxon>
        <taxon>Pleosporomycetidae</taxon>
        <taxon>Pleosporales</taxon>
        <taxon>Pleosporineae</taxon>
        <taxon>Phaeosphaeriaceae</taxon>
        <taxon>Setomelanomma</taxon>
    </lineage>
</organism>
<feature type="transmembrane region" description="Helical" evidence="6">
    <location>
        <begin position="234"/>
        <end position="257"/>
    </location>
</feature>
<keyword evidence="9" id="KW-1185">Reference proteome</keyword>
<keyword evidence="4 6" id="KW-0472">Membrane</keyword>
<dbReference type="InterPro" id="IPR049326">
    <property type="entry name" value="Rhodopsin_dom_fungi"/>
</dbReference>
<dbReference type="EMBL" id="ML978267">
    <property type="protein sequence ID" value="KAF2025380.1"/>
    <property type="molecule type" value="Genomic_DNA"/>
</dbReference>
<dbReference type="OrthoDB" id="5329176at2759"/>
<evidence type="ECO:0000259" key="7">
    <source>
        <dbReference type="Pfam" id="PF20684"/>
    </source>
</evidence>
<reference evidence="8" key="1">
    <citation type="journal article" date="2020" name="Stud. Mycol.">
        <title>101 Dothideomycetes genomes: a test case for predicting lifestyles and emergence of pathogens.</title>
        <authorList>
            <person name="Haridas S."/>
            <person name="Albert R."/>
            <person name="Binder M."/>
            <person name="Bloem J."/>
            <person name="Labutti K."/>
            <person name="Salamov A."/>
            <person name="Andreopoulos B."/>
            <person name="Baker S."/>
            <person name="Barry K."/>
            <person name="Bills G."/>
            <person name="Bluhm B."/>
            <person name="Cannon C."/>
            <person name="Castanera R."/>
            <person name="Culley D."/>
            <person name="Daum C."/>
            <person name="Ezra D."/>
            <person name="Gonzalez J."/>
            <person name="Henrissat B."/>
            <person name="Kuo A."/>
            <person name="Liang C."/>
            <person name="Lipzen A."/>
            <person name="Lutzoni F."/>
            <person name="Magnuson J."/>
            <person name="Mondo S."/>
            <person name="Nolan M."/>
            <person name="Ohm R."/>
            <person name="Pangilinan J."/>
            <person name="Park H.-J."/>
            <person name="Ramirez L."/>
            <person name="Alfaro M."/>
            <person name="Sun H."/>
            <person name="Tritt A."/>
            <person name="Yoshinaga Y."/>
            <person name="Zwiers L.-H."/>
            <person name="Turgeon B."/>
            <person name="Goodwin S."/>
            <person name="Spatafora J."/>
            <person name="Crous P."/>
            <person name="Grigoriev I."/>
        </authorList>
    </citation>
    <scope>NUCLEOTIDE SEQUENCE</scope>
    <source>
        <strain evidence="8">CBS 110217</strain>
    </source>
</reference>
<dbReference type="InterPro" id="IPR052337">
    <property type="entry name" value="SAT4-like"/>
</dbReference>
<feature type="transmembrane region" description="Helical" evidence="6">
    <location>
        <begin position="131"/>
        <end position="148"/>
    </location>
</feature>
<feature type="transmembrane region" description="Helical" evidence="6">
    <location>
        <begin position="92"/>
        <end position="110"/>
    </location>
</feature>
<comment type="caution">
    <text evidence="8">The sequence shown here is derived from an EMBL/GenBank/DDBJ whole genome shotgun (WGS) entry which is preliminary data.</text>
</comment>
<evidence type="ECO:0000256" key="6">
    <source>
        <dbReference type="SAM" id="Phobius"/>
    </source>
</evidence>
<evidence type="ECO:0000256" key="2">
    <source>
        <dbReference type="ARBA" id="ARBA00022692"/>
    </source>
</evidence>
<sequence>MGLTTLQPLAYAVAYATFFFGTVSFFLRFYSRIFILKTWGWDDWLAIVVLAFNVGQQVILHMFLYWGCGLHVDTLEPTAILEILKWLFIEEVIYYTVHWIIKCAFLLFYLRLSREPTFRNLSHLNTRHRRGLTFAFSLLACLQCIPFDEIIHPGTHPDAICISKLVLLIVPSVLNIIEDLYILILPISTVWNLQMSIRRKIAVLSVIGFGSCAVIIACFRLIPLFELNSSPDTSYVLGKMVIVAALEIQFAVIAVNLPSLKALWMRITGGSSSNSGQGYSNGKGYKLS</sequence>
<dbReference type="Proteomes" id="UP000799777">
    <property type="component" value="Unassembled WGS sequence"/>
</dbReference>
<proteinExistence type="inferred from homology"/>
<evidence type="ECO:0000313" key="8">
    <source>
        <dbReference type="EMBL" id="KAF2025380.1"/>
    </source>
</evidence>
<evidence type="ECO:0000313" key="9">
    <source>
        <dbReference type="Proteomes" id="UP000799777"/>
    </source>
</evidence>
<feature type="transmembrane region" description="Helical" evidence="6">
    <location>
        <begin position="43"/>
        <end position="66"/>
    </location>
</feature>
<accession>A0A9P4LHN1</accession>
<dbReference type="PANTHER" id="PTHR33048">
    <property type="entry name" value="PTH11-LIKE INTEGRAL MEMBRANE PROTEIN (AFU_ORTHOLOGUE AFUA_5G11245)"/>
    <property type="match status" value="1"/>
</dbReference>
<evidence type="ECO:0000256" key="3">
    <source>
        <dbReference type="ARBA" id="ARBA00022989"/>
    </source>
</evidence>
<dbReference type="Pfam" id="PF20684">
    <property type="entry name" value="Fung_rhodopsin"/>
    <property type="match status" value="1"/>
</dbReference>